<organism evidence="1 2">
    <name type="scientific">Durio zibethinus</name>
    <name type="common">Durian</name>
    <dbReference type="NCBI Taxonomy" id="66656"/>
    <lineage>
        <taxon>Eukaryota</taxon>
        <taxon>Viridiplantae</taxon>
        <taxon>Streptophyta</taxon>
        <taxon>Embryophyta</taxon>
        <taxon>Tracheophyta</taxon>
        <taxon>Spermatophyta</taxon>
        <taxon>Magnoliopsida</taxon>
        <taxon>eudicotyledons</taxon>
        <taxon>Gunneridae</taxon>
        <taxon>Pentapetalae</taxon>
        <taxon>rosids</taxon>
        <taxon>malvids</taxon>
        <taxon>Malvales</taxon>
        <taxon>Malvaceae</taxon>
        <taxon>Helicteroideae</taxon>
        <taxon>Durio</taxon>
    </lineage>
</organism>
<dbReference type="RefSeq" id="XP_022725017.1">
    <property type="nucleotide sequence ID" value="XM_022869282.1"/>
</dbReference>
<evidence type="ECO:0000313" key="1">
    <source>
        <dbReference type="Proteomes" id="UP000515121"/>
    </source>
</evidence>
<proteinExistence type="predicted"/>
<keyword evidence="1" id="KW-1185">Reference proteome</keyword>
<protein>
    <submittedName>
        <fullName evidence="2">Uncharacterized protein LOC111281558</fullName>
    </submittedName>
</protein>
<dbReference type="GeneID" id="111281558"/>
<dbReference type="AlphaFoldDB" id="A0A6P5XBM6"/>
<gene>
    <name evidence="2" type="primary">LOC111281558</name>
</gene>
<reference evidence="2" key="1">
    <citation type="submission" date="2025-08" db="UniProtKB">
        <authorList>
            <consortium name="RefSeq"/>
        </authorList>
    </citation>
    <scope>IDENTIFICATION</scope>
    <source>
        <tissue evidence="2">Fruit stalk</tissue>
    </source>
</reference>
<dbReference type="Proteomes" id="UP000515121">
    <property type="component" value="Unplaced"/>
</dbReference>
<dbReference type="KEGG" id="dzi:111281558"/>
<dbReference type="OrthoDB" id="999337at2759"/>
<sequence length="169" mass="19796">MRTTLDSATRGANMSKTPEEANKLIEEIAITNTNEAWREIILDPNKRIRLNFNDWYYNLKLVLRQEKMLYARDEPVPSEPDARVDDTVWQVYETHNDHADQASCIMVASMTSKLQRQHEIMNAPIIILHLKELFTKQGQIERFETSKELFQIVMFKSTSVKVHCLKMIN</sequence>
<accession>A0A6P5XBM6</accession>
<name>A0A6P5XBM6_DURZI</name>
<evidence type="ECO:0000313" key="2">
    <source>
        <dbReference type="RefSeq" id="XP_022725017.1"/>
    </source>
</evidence>